<comment type="caution">
    <text evidence="2">The sequence shown here is derived from an EMBL/GenBank/DDBJ whole genome shotgun (WGS) entry which is preliminary data.</text>
</comment>
<keyword evidence="3" id="KW-1185">Reference proteome</keyword>
<keyword evidence="1" id="KW-0812">Transmembrane</keyword>
<dbReference type="EMBL" id="SNWR01000002">
    <property type="protein sequence ID" value="TDO31651.1"/>
    <property type="molecule type" value="Genomic_DNA"/>
</dbReference>
<feature type="transmembrane region" description="Helical" evidence="1">
    <location>
        <begin position="219"/>
        <end position="244"/>
    </location>
</feature>
<dbReference type="OrthoDB" id="3293522at2"/>
<keyword evidence="1" id="KW-0472">Membrane</keyword>
<dbReference type="RefSeq" id="WP_133877722.1">
    <property type="nucleotide sequence ID" value="NZ_BOMD01000076.1"/>
</dbReference>
<dbReference type="AlphaFoldDB" id="A0A4R6J9S6"/>
<feature type="transmembrane region" description="Helical" evidence="1">
    <location>
        <begin position="256"/>
        <end position="277"/>
    </location>
</feature>
<evidence type="ECO:0000313" key="3">
    <source>
        <dbReference type="Proteomes" id="UP000294901"/>
    </source>
</evidence>
<sequence>MSIERRYRRLLLAYPGPYRRGHGAEIVTTLLEMAGDEQTRPTRADSWHLVLSGARQRFRLPSGRPLAWLAAVLITVIGGAFGAAAGSWAAERTFADLPGDARLEALTRQVAGGGVEFGSDRSASPWWTTMASATTDQPGWTPEAAQQRLAADGWQTGAIAPRTGKSFAWDPDTGAVAEVPLHGSEFEATRDGLRLEVSGYVGNGHGTVSVNVWPAGTGAMIPAALAGALLGLVGGWLVAAAGAYRVRALTVPRRRLASALAAAGLATLALPAFAFWVNVWRVLASSDDVAWTVHSALNAGPYWSYGTPWMLLQLTVAGAVLAVAAWALLLTRPTAGPVPVPA</sequence>
<evidence type="ECO:0000256" key="1">
    <source>
        <dbReference type="SAM" id="Phobius"/>
    </source>
</evidence>
<dbReference type="Proteomes" id="UP000294901">
    <property type="component" value="Unassembled WGS sequence"/>
</dbReference>
<accession>A0A4R6J9S6</accession>
<name>A0A4R6J9S6_9ACTN</name>
<keyword evidence="1" id="KW-1133">Transmembrane helix</keyword>
<feature type="transmembrane region" description="Helical" evidence="1">
    <location>
        <begin position="66"/>
        <end position="90"/>
    </location>
</feature>
<feature type="transmembrane region" description="Helical" evidence="1">
    <location>
        <begin position="309"/>
        <end position="329"/>
    </location>
</feature>
<evidence type="ECO:0000313" key="2">
    <source>
        <dbReference type="EMBL" id="TDO31651.1"/>
    </source>
</evidence>
<protein>
    <submittedName>
        <fullName evidence="2">Uncharacterized protein</fullName>
    </submittedName>
</protein>
<gene>
    <name evidence="2" type="ORF">C8E87_7077</name>
</gene>
<reference evidence="2 3" key="1">
    <citation type="submission" date="2019-03" db="EMBL/GenBank/DDBJ databases">
        <title>Sequencing the genomes of 1000 actinobacteria strains.</title>
        <authorList>
            <person name="Klenk H.-P."/>
        </authorList>
    </citation>
    <scope>NUCLEOTIDE SEQUENCE [LARGE SCALE GENOMIC DNA]</scope>
    <source>
        <strain evidence="2 3">DSM 43805</strain>
    </source>
</reference>
<organism evidence="2 3">
    <name type="scientific">Paractinoplanes brasiliensis</name>
    <dbReference type="NCBI Taxonomy" id="52695"/>
    <lineage>
        <taxon>Bacteria</taxon>
        <taxon>Bacillati</taxon>
        <taxon>Actinomycetota</taxon>
        <taxon>Actinomycetes</taxon>
        <taxon>Micromonosporales</taxon>
        <taxon>Micromonosporaceae</taxon>
        <taxon>Paractinoplanes</taxon>
    </lineage>
</organism>
<proteinExistence type="predicted"/>